<evidence type="ECO:0000259" key="2">
    <source>
        <dbReference type="PROSITE" id="PS51841"/>
    </source>
</evidence>
<accession>A0ABS9CFZ7</accession>
<dbReference type="InterPro" id="IPR036415">
    <property type="entry name" value="Lamin_tail_dom_sf"/>
</dbReference>
<sequence>MKTIWVALAAMTMAAPMHAQLVINEVMQSNIDCIMDDMNEFPDSWVELYNNGESSEQLSNYSIGLTTDAQKAWALPASLINKGYRVLIYCDKAASGMHTDFRLESGKNGEIYLFKNNKVVDKLTKMKKQPAPNIAYGRKTDGSDTWGYMAIPTPGGTNCGSTCKDLLGDVVFSEPGRVLENAQTLKLTLSLPDGAPAETVIRYTTDGSEPIASSLQYTAPITISASQVVRAKPFCTGYLSPRSVTQSYIFHGRQMTLPVISIVTKNVYFYDNKQGILVKGNYNSSQENYKYDWRRPINLELFTAAGSKSQLNQLCETRVMGGASRDNMMKSMAIYANKRFGTKRLQYEFFPDQRPGITDYKSLALRNAGNDFDYLYMRDAVIQRSMAAYVDLDWQAWRPAIVYINGKYNGMLNIRERSNEDNIYTNYEGLEDIDMIENGWELKAGDWEHFNRFKAFYQEHGHTLAEYETWMDCKEYINLMIMNLFYNNQDFPGNNIVWWRPRTETGRWRWVAKDTDFGLGLYGSAATYKTFEWFYNPNYDKDHAWANTSEATRLFRRLMEDADFQREFIDRAAIYLGDFLSEKNIRLLWDDMYNQIKTEYPHHRKLVNEWWPNYTNELNTAHKWLNERIPSFYQQISDFYKVGNPVPLTINATMAESDRNAMTITFNGVRLTEACFDGKFFKNRSMQINGVLSDGREVKAWNIVQHQGIATTTIQQSGATLTMALPDCDKVEITAVIGEPTAITQPDTKTWHWSFAAGTLQVDQVEKGTKVFVYDLLGRILHRTTATGAPLSFAVSAKTCILKVGDEAAKVTDSTRR</sequence>
<dbReference type="Proteomes" id="UP001200470">
    <property type="component" value="Unassembled WGS sequence"/>
</dbReference>
<evidence type="ECO:0000313" key="3">
    <source>
        <dbReference type="EMBL" id="MCF2564015.1"/>
    </source>
</evidence>
<feature type="domain" description="LTD" evidence="2">
    <location>
        <begin position="9"/>
        <end position="219"/>
    </location>
</feature>
<keyword evidence="3" id="KW-0418">Kinase</keyword>
<name>A0ABS9CFZ7_9BACT</name>
<organism evidence="3 4">
    <name type="scientific">Xylanibacter brevis</name>
    <dbReference type="NCBI Taxonomy" id="83231"/>
    <lineage>
        <taxon>Bacteria</taxon>
        <taxon>Pseudomonadati</taxon>
        <taxon>Bacteroidota</taxon>
        <taxon>Bacteroidia</taxon>
        <taxon>Bacteroidales</taxon>
        <taxon>Prevotellaceae</taxon>
        <taxon>Xylanibacter</taxon>
    </lineage>
</organism>
<dbReference type="InterPro" id="IPR059177">
    <property type="entry name" value="GH29D-like_dom"/>
</dbReference>
<keyword evidence="4" id="KW-1185">Reference proteome</keyword>
<dbReference type="InterPro" id="IPR001322">
    <property type="entry name" value="Lamin_tail_dom"/>
</dbReference>
<dbReference type="Pfam" id="PF13290">
    <property type="entry name" value="CHB_HEX_C_1"/>
    <property type="match status" value="1"/>
</dbReference>
<dbReference type="EMBL" id="JADYTN010000015">
    <property type="protein sequence ID" value="MCF2564015.1"/>
    <property type="molecule type" value="Genomic_DNA"/>
</dbReference>
<dbReference type="Pfam" id="PF08757">
    <property type="entry name" value="CotH"/>
    <property type="match status" value="1"/>
</dbReference>
<keyword evidence="1" id="KW-0732">Signal</keyword>
<protein>
    <submittedName>
        <fullName evidence="3">CotH kinase family protein</fullName>
    </submittedName>
</protein>
<feature type="signal peptide" evidence="1">
    <location>
        <begin position="1"/>
        <end position="19"/>
    </location>
</feature>
<dbReference type="GO" id="GO:0016301">
    <property type="term" value="F:kinase activity"/>
    <property type="evidence" value="ECO:0007669"/>
    <property type="project" value="UniProtKB-KW"/>
</dbReference>
<evidence type="ECO:0000313" key="4">
    <source>
        <dbReference type="Proteomes" id="UP001200470"/>
    </source>
</evidence>
<proteinExistence type="predicted"/>
<evidence type="ECO:0000256" key="1">
    <source>
        <dbReference type="SAM" id="SignalP"/>
    </source>
</evidence>
<feature type="chain" id="PRO_5046112577" evidence="1">
    <location>
        <begin position="20"/>
        <end position="817"/>
    </location>
</feature>
<dbReference type="SUPFAM" id="SSF74853">
    <property type="entry name" value="Lamin A/C globular tail domain"/>
    <property type="match status" value="1"/>
</dbReference>
<dbReference type="PROSITE" id="PS51841">
    <property type="entry name" value="LTD"/>
    <property type="match status" value="1"/>
</dbReference>
<reference evidence="3 4" key="1">
    <citation type="submission" date="2020-12" db="EMBL/GenBank/DDBJ databases">
        <title>Whole genome sequences of gut porcine anaerobes.</title>
        <authorList>
            <person name="Kubasova T."/>
            <person name="Jahodarova E."/>
            <person name="Rychlik I."/>
        </authorList>
    </citation>
    <scope>NUCLEOTIDE SEQUENCE [LARGE SCALE GENOMIC DNA]</scope>
    <source>
        <strain evidence="3 4">An925</strain>
    </source>
</reference>
<comment type="caution">
    <text evidence="3">The sequence shown here is derived from an EMBL/GenBank/DDBJ whole genome shotgun (WGS) entry which is preliminary data.</text>
</comment>
<dbReference type="RefSeq" id="WP_301638176.1">
    <property type="nucleotide sequence ID" value="NZ_JADYTN010000015.1"/>
</dbReference>
<dbReference type="InterPro" id="IPR014867">
    <property type="entry name" value="Spore_coat_CotH_CotH2/3/7"/>
</dbReference>
<keyword evidence="3" id="KW-0808">Transferase</keyword>
<gene>
    <name evidence="3" type="ORF">I6E12_07815</name>
</gene>